<dbReference type="InterPro" id="IPR050680">
    <property type="entry name" value="YpeA/RimI_acetyltransf"/>
</dbReference>
<evidence type="ECO:0000313" key="4">
    <source>
        <dbReference type="EMBL" id="CAE7479391.1"/>
    </source>
</evidence>
<evidence type="ECO:0000259" key="3">
    <source>
        <dbReference type="PROSITE" id="PS51186"/>
    </source>
</evidence>
<sequence length="180" mass="20286">QRAIVAAFFQGRAERLRQQPPRRQKVLVVDNIEDGGLAAACELQLREGKRAFLTSVAVAPRWRRRGYARKLLRSAETAARKWGCQVILLDVREDNTPAVRLYKSAGFSQMGWTPVAELEFECLVAGRGSRRFCRNLRGGADPDFEEEPGHSELAVELMRRVLYQVCLGLLLGAWANACMR</sequence>
<dbReference type="AlphaFoldDB" id="A0A812SGA9"/>
<keyword evidence="5" id="KW-1185">Reference proteome</keyword>
<evidence type="ECO:0000313" key="5">
    <source>
        <dbReference type="Proteomes" id="UP000649617"/>
    </source>
</evidence>
<dbReference type="Gene3D" id="3.40.630.30">
    <property type="match status" value="1"/>
</dbReference>
<comment type="caution">
    <text evidence="4">The sequence shown here is derived from an EMBL/GenBank/DDBJ whole genome shotgun (WGS) entry which is preliminary data.</text>
</comment>
<dbReference type="Pfam" id="PF00583">
    <property type="entry name" value="Acetyltransf_1"/>
    <property type="match status" value="1"/>
</dbReference>
<dbReference type="PANTHER" id="PTHR43420">
    <property type="entry name" value="ACETYLTRANSFERASE"/>
    <property type="match status" value="1"/>
</dbReference>
<feature type="non-terminal residue" evidence="4">
    <location>
        <position position="180"/>
    </location>
</feature>
<dbReference type="InterPro" id="IPR000182">
    <property type="entry name" value="GNAT_dom"/>
</dbReference>
<keyword evidence="1" id="KW-0808">Transferase</keyword>
<dbReference type="SUPFAM" id="SSF55729">
    <property type="entry name" value="Acyl-CoA N-acyltransferases (Nat)"/>
    <property type="match status" value="1"/>
</dbReference>
<gene>
    <name evidence="4" type="primary">rimI</name>
    <name evidence="4" type="ORF">SPIL2461_LOCUS12218</name>
</gene>
<dbReference type="InterPro" id="IPR016181">
    <property type="entry name" value="Acyl_CoA_acyltransferase"/>
</dbReference>
<evidence type="ECO:0000256" key="2">
    <source>
        <dbReference type="ARBA" id="ARBA00023315"/>
    </source>
</evidence>
<dbReference type="Proteomes" id="UP000649617">
    <property type="component" value="Unassembled WGS sequence"/>
</dbReference>
<reference evidence="4" key="1">
    <citation type="submission" date="2021-02" db="EMBL/GenBank/DDBJ databases">
        <authorList>
            <person name="Dougan E. K."/>
            <person name="Rhodes N."/>
            <person name="Thang M."/>
            <person name="Chan C."/>
        </authorList>
    </citation>
    <scope>NUCLEOTIDE SEQUENCE</scope>
</reference>
<dbReference type="GO" id="GO:0016747">
    <property type="term" value="F:acyltransferase activity, transferring groups other than amino-acyl groups"/>
    <property type="evidence" value="ECO:0007669"/>
    <property type="project" value="InterPro"/>
</dbReference>
<dbReference type="CDD" id="cd04301">
    <property type="entry name" value="NAT_SF"/>
    <property type="match status" value="1"/>
</dbReference>
<protein>
    <submittedName>
        <fullName evidence="4">RimI protein</fullName>
    </submittedName>
</protein>
<evidence type="ECO:0000256" key="1">
    <source>
        <dbReference type="ARBA" id="ARBA00022679"/>
    </source>
</evidence>
<dbReference type="EMBL" id="CAJNIZ010024747">
    <property type="protein sequence ID" value="CAE7479391.1"/>
    <property type="molecule type" value="Genomic_DNA"/>
</dbReference>
<keyword evidence="2" id="KW-0012">Acyltransferase</keyword>
<dbReference type="OrthoDB" id="47017at2759"/>
<feature type="domain" description="N-acetyltransferase" evidence="3">
    <location>
        <begin position="1"/>
        <end position="125"/>
    </location>
</feature>
<dbReference type="PROSITE" id="PS51186">
    <property type="entry name" value="GNAT"/>
    <property type="match status" value="1"/>
</dbReference>
<name>A0A812SGA9_SYMPI</name>
<organism evidence="4 5">
    <name type="scientific">Symbiodinium pilosum</name>
    <name type="common">Dinoflagellate</name>
    <dbReference type="NCBI Taxonomy" id="2952"/>
    <lineage>
        <taxon>Eukaryota</taxon>
        <taxon>Sar</taxon>
        <taxon>Alveolata</taxon>
        <taxon>Dinophyceae</taxon>
        <taxon>Suessiales</taxon>
        <taxon>Symbiodiniaceae</taxon>
        <taxon>Symbiodinium</taxon>
    </lineage>
</organism>
<proteinExistence type="predicted"/>
<accession>A0A812SGA9</accession>